<protein>
    <submittedName>
        <fullName evidence="1">Uncharacterized protein</fullName>
    </submittedName>
</protein>
<sequence length="131" mass="15028">MKDIEYLEEMDNPANLRIIVSKLPFRLRERWRVIAFDVQEKERRRARFSDLVKFINRQAKIVSDPLFGDVKESPDEKGKLKSSIRAAKGSGLKRSTFVTSVTPAAGYASESSKNRSQHTSNTFQKPCLYCD</sequence>
<dbReference type="EMBL" id="JAOPHQ010001706">
    <property type="protein sequence ID" value="KAK0150018.1"/>
    <property type="molecule type" value="Genomic_DNA"/>
</dbReference>
<comment type="caution">
    <text evidence="1">The sequence shown here is derived from an EMBL/GenBank/DDBJ whole genome shotgun (WGS) entry which is preliminary data.</text>
</comment>
<proteinExistence type="predicted"/>
<reference evidence="1" key="1">
    <citation type="journal article" date="2023" name="Front. Mar. Sci.">
        <title>A new Merluccius polli reference genome to investigate the effects of global change in West African waters.</title>
        <authorList>
            <person name="Mateo J.L."/>
            <person name="Blanco-Fernandez C."/>
            <person name="Garcia-Vazquez E."/>
            <person name="Machado-Schiaffino G."/>
        </authorList>
    </citation>
    <scope>NUCLEOTIDE SEQUENCE</scope>
    <source>
        <strain evidence="1">C29</strain>
        <tissue evidence="1">Fin</tissue>
    </source>
</reference>
<dbReference type="AlphaFoldDB" id="A0AA47P3G9"/>
<dbReference type="PANTHER" id="PTHR47331:SF3">
    <property type="match status" value="1"/>
</dbReference>
<organism evidence="1 3">
    <name type="scientific">Merluccius polli</name>
    <name type="common">Benguela hake</name>
    <name type="synonym">Merluccius cadenati</name>
    <dbReference type="NCBI Taxonomy" id="89951"/>
    <lineage>
        <taxon>Eukaryota</taxon>
        <taxon>Metazoa</taxon>
        <taxon>Chordata</taxon>
        <taxon>Craniata</taxon>
        <taxon>Vertebrata</taxon>
        <taxon>Euteleostomi</taxon>
        <taxon>Actinopterygii</taxon>
        <taxon>Neopterygii</taxon>
        <taxon>Teleostei</taxon>
        <taxon>Neoteleostei</taxon>
        <taxon>Acanthomorphata</taxon>
        <taxon>Zeiogadaria</taxon>
        <taxon>Gadariae</taxon>
        <taxon>Gadiformes</taxon>
        <taxon>Gadoidei</taxon>
        <taxon>Merlucciidae</taxon>
        <taxon>Merluccius</taxon>
    </lineage>
</organism>
<evidence type="ECO:0000313" key="3">
    <source>
        <dbReference type="Proteomes" id="UP001174136"/>
    </source>
</evidence>
<name>A0AA47P3G9_MERPO</name>
<evidence type="ECO:0000313" key="2">
    <source>
        <dbReference type="EMBL" id="KAK0150018.1"/>
    </source>
</evidence>
<keyword evidence="3" id="KW-1185">Reference proteome</keyword>
<dbReference type="Proteomes" id="UP001174136">
    <property type="component" value="Unassembled WGS sequence"/>
</dbReference>
<dbReference type="EMBL" id="JAOPHQ010001783">
    <property type="protein sequence ID" value="KAK0149331.1"/>
    <property type="molecule type" value="Genomic_DNA"/>
</dbReference>
<accession>A0AA47P3G9</accession>
<dbReference type="PANTHER" id="PTHR47331">
    <property type="entry name" value="PHD-TYPE DOMAIN-CONTAINING PROTEIN"/>
    <property type="match status" value="1"/>
</dbReference>
<evidence type="ECO:0000313" key="1">
    <source>
        <dbReference type="EMBL" id="KAK0149331.1"/>
    </source>
</evidence>
<gene>
    <name evidence="2" type="ORF">N1851_009253</name>
    <name evidence="1" type="ORF">N1851_009944</name>
</gene>